<reference evidence="12" key="1">
    <citation type="submission" date="2020-06" db="EMBL/GenBank/DDBJ databases">
        <authorList>
            <consortium name="Wellcome Sanger Institute Data Sharing"/>
        </authorList>
    </citation>
    <scope>NUCLEOTIDE SEQUENCE [LARGE SCALE GENOMIC DNA]</scope>
</reference>
<keyword evidence="4" id="KW-0808">Transferase</keyword>
<dbReference type="InterPro" id="IPR029044">
    <property type="entry name" value="Nucleotide-diphossugar_trans"/>
</dbReference>
<dbReference type="PANTHER" id="PTHR10811">
    <property type="entry name" value="FRINGE-RELATED"/>
    <property type="match status" value="1"/>
</dbReference>
<dbReference type="SUPFAM" id="SSF53448">
    <property type="entry name" value="Nucleotide-diphospho-sugar transferases"/>
    <property type="match status" value="1"/>
</dbReference>
<proteinExistence type="inferred from homology"/>
<evidence type="ECO:0000313" key="13">
    <source>
        <dbReference type="Proteomes" id="UP000694680"/>
    </source>
</evidence>
<evidence type="ECO:0000256" key="1">
    <source>
        <dbReference type="ARBA" id="ARBA00004606"/>
    </source>
</evidence>
<dbReference type="FunFam" id="3.90.550.50:FF:000008">
    <property type="entry name" value="Beta-1,3-glucosyltransferase"/>
    <property type="match status" value="1"/>
</dbReference>
<evidence type="ECO:0000256" key="9">
    <source>
        <dbReference type="ARBA" id="ARBA00037847"/>
    </source>
</evidence>
<dbReference type="Proteomes" id="UP000694680">
    <property type="component" value="Chromosome 13"/>
</dbReference>
<evidence type="ECO:0000259" key="11">
    <source>
        <dbReference type="Pfam" id="PF02434"/>
    </source>
</evidence>
<name>A0A8C5G9J9_GOUWI</name>
<protein>
    <submittedName>
        <fullName evidence="12">Beta-1,3-glucosyltransferase-like</fullName>
    </submittedName>
</protein>
<evidence type="ECO:0000256" key="10">
    <source>
        <dbReference type="SAM" id="Phobius"/>
    </source>
</evidence>
<evidence type="ECO:0000256" key="7">
    <source>
        <dbReference type="ARBA" id="ARBA00022989"/>
    </source>
</evidence>
<dbReference type="InterPro" id="IPR003378">
    <property type="entry name" value="Fringe-like_glycosylTrfase"/>
</dbReference>
<dbReference type="GO" id="GO:0016757">
    <property type="term" value="F:glycosyltransferase activity"/>
    <property type="evidence" value="ECO:0007669"/>
    <property type="project" value="UniProtKB-KW"/>
</dbReference>
<keyword evidence="3" id="KW-0328">Glycosyltransferase</keyword>
<dbReference type="Pfam" id="PF02434">
    <property type="entry name" value="Fringe"/>
    <property type="match status" value="1"/>
</dbReference>
<keyword evidence="7 10" id="KW-1133">Transmembrane helix</keyword>
<evidence type="ECO:0000256" key="5">
    <source>
        <dbReference type="ARBA" id="ARBA00022692"/>
    </source>
</evidence>
<evidence type="ECO:0000256" key="6">
    <source>
        <dbReference type="ARBA" id="ARBA00022968"/>
    </source>
</evidence>
<accession>A0A8C5G9J9</accession>
<feature type="transmembrane region" description="Helical" evidence="10">
    <location>
        <begin position="12"/>
        <end position="29"/>
    </location>
</feature>
<evidence type="ECO:0000256" key="2">
    <source>
        <dbReference type="ARBA" id="ARBA00008661"/>
    </source>
</evidence>
<keyword evidence="8 10" id="KW-0472">Membrane</keyword>
<keyword evidence="13" id="KW-1185">Reference proteome</keyword>
<dbReference type="GO" id="GO:0012505">
    <property type="term" value="C:endomembrane system"/>
    <property type="evidence" value="ECO:0007669"/>
    <property type="project" value="UniProtKB-SubCell"/>
</dbReference>
<dbReference type="Gene3D" id="3.90.550.50">
    <property type="match status" value="2"/>
</dbReference>
<keyword evidence="5 10" id="KW-0812">Transmembrane</keyword>
<evidence type="ECO:0000256" key="3">
    <source>
        <dbReference type="ARBA" id="ARBA00022676"/>
    </source>
</evidence>
<dbReference type="AlphaFoldDB" id="A0A8C5G9J9"/>
<evidence type="ECO:0000256" key="8">
    <source>
        <dbReference type="ARBA" id="ARBA00023136"/>
    </source>
</evidence>
<keyword evidence="6" id="KW-0735">Signal-anchor</keyword>
<dbReference type="Ensembl" id="ENSGWIT00000027101.1">
    <property type="protein sequence ID" value="ENSGWIP00000024777.1"/>
    <property type="gene ID" value="ENSGWIG00000012696.1"/>
</dbReference>
<evidence type="ECO:0000256" key="4">
    <source>
        <dbReference type="ARBA" id="ARBA00022679"/>
    </source>
</evidence>
<evidence type="ECO:0000313" key="12">
    <source>
        <dbReference type="Ensembl" id="ENSGWIP00000024777.1"/>
    </source>
</evidence>
<feature type="domain" description="Fringe-like glycosyltransferase" evidence="11">
    <location>
        <begin position="273"/>
        <end position="479"/>
    </location>
</feature>
<dbReference type="GO" id="GO:0016020">
    <property type="term" value="C:membrane"/>
    <property type="evidence" value="ECO:0007669"/>
    <property type="project" value="UniProtKB-SubCell"/>
</dbReference>
<reference evidence="12" key="2">
    <citation type="submission" date="2025-08" db="UniProtKB">
        <authorList>
            <consortium name="Ensembl"/>
        </authorList>
    </citation>
    <scope>IDENTIFICATION</scope>
</reference>
<sequence length="508" mass="57512">SRDTDKTKTLLNNFKRILSLIFVFFLIHLKDKIQDFANFFNKVIDCHDGFLSILFCVSSDLREIVFIIQSQSNTFHVRQAERQKADLLKQAHSLVEEPPVVLLLHTLSHNEGDWSILPLLPHLSQSFGKNSSWIVFLEEETDVKMNTLAGVLATFDRNKEWFLGKHLHDEDSTIIHHYAFAENPSIFKYPDFSAGWALSIPLVVRLGNKVKQEPLKSDFTIDLKHEVALYIWDNGKGPNLTAVPELCTEPKDSPQALLCATTLSNHPTQCGKPVNKDDIFVAVKTCKKFHTERVPVIKKTWEKEALYLEYYSDYADPSIPTINLGVPNTERGHCGKTFAILQRFLSSAVPDTKWLVIVDDDTLINLPRLRALLGCYDPSEPVCLGERYGYGLSQGGYSYITGGGGMVFSREAVLQLLDSGCKCYSNDAPDDMVLGMCLNALNLPVTHSPLFHQARPEDYSKDFLAHQVPISFHKHWNIDPVAVFNKWLKEDFRSNASDGLNKRTKTEL</sequence>
<gene>
    <name evidence="12" type="primary">b3glcta</name>
</gene>
<organism evidence="12 13">
    <name type="scientific">Gouania willdenowi</name>
    <name type="common">Blunt-snouted clingfish</name>
    <name type="synonym">Lepadogaster willdenowi</name>
    <dbReference type="NCBI Taxonomy" id="441366"/>
    <lineage>
        <taxon>Eukaryota</taxon>
        <taxon>Metazoa</taxon>
        <taxon>Chordata</taxon>
        <taxon>Craniata</taxon>
        <taxon>Vertebrata</taxon>
        <taxon>Euteleostomi</taxon>
        <taxon>Actinopterygii</taxon>
        <taxon>Neopterygii</taxon>
        <taxon>Teleostei</taxon>
        <taxon>Neoteleostei</taxon>
        <taxon>Acanthomorphata</taxon>
        <taxon>Ovalentaria</taxon>
        <taxon>Blenniimorphae</taxon>
        <taxon>Blenniiformes</taxon>
        <taxon>Gobiesocoidei</taxon>
        <taxon>Gobiesocidae</taxon>
        <taxon>Gobiesocinae</taxon>
        <taxon>Gouania</taxon>
    </lineage>
</organism>
<reference evidence="12" key="3">
    <citation type="submission" date="2025-09" db="UniProtKB">
        <authorList>
            <consortium name="Ensembl"/>
        </authorList>
    </citation>
    <scope>IDENTIFICATION</scope>
</reference>
<comment type="similarity">
    <text evidence="2">Belongs to the glycosyltransferase 31 family.</text>
</comment>
<comment type="subcellular location">
    <subcellularLocation>
        <location evidence="9">Endomembrane system</location>
        <topology evidence="9">Single-pass membrane protein</topology>
    </subcellularLocation>
    <subcellularLocation>
        <location evidence="1">Membrane</location>
        <topology evidence="1">Single-pass type II membrane protein</topology>
    </subcellularLocation>
</comment>